<dbReference type="AlphaFoldDB" id="A0A2K8U5G6"/>
<dbReference type="Pfam" id="PF13181">
    <property type="entry name" value="TPR_8"/>
    <property type="match status" value="2"/>
</dbReference>
<dbReference type="KEGG" id="tsy:THSYN_07565"/>
<proteinExistence type="predicted"/>
<dbReference type="PANTHER" id="PTHR12558">
    <property type="entry name" value="CELL DIVISION CYCLE 16,23,27"/>
    <property type="match status" value="1"/>
</dbReference>
<dbReference type="InterPro" id="IPR013360">
    <property type="entry name" value="Pilus_4_PilW"/>
</dbReference>
<dbReference type="SUPFAM" id="SSF48452">
    <property type="entry name" value="TPR-like"/>
    <property type="match status" value="1"/>
</dbReference>
<feature type="region of interest" description="Disordered" evidence="2">
    <location>
        <begin position="260"/>
        <end position="280"/>
    </location>
</feature>
<feature type="repeat" description="TPR" evidence="1">
    <location>
        <begin position="50"/>
        <end position="83"/>
    </location>
</feature>
<dbReference type="Pfam" id="PF14559">
    <property type="entry name" value="TPR_19"/>
    <property type="match status" value="1"/>
</dbReference>
<organism evidence="4 5">
    <name type="scientific">Candidatus Thiodictyon syntrophicum</name>
    <dbReference type="NCBI Taxonomy" id="1166950"/>
    <lineage>
        <taxon>Bacteria</taxon>
        <taxon>Pseudomonadati</taxon>
        <taxon>Pseudomonadota</taxon>
        <taxon>Gammaproteobacteria</taxon>
        <taxon>Chromatiales</taxon>
        <taxon>Chromatiaceae</taxon>
        <taxon>Thiodictyon</taxon>
    </lineage>
</organism>
<reference evidence="4 5" key="1">
    <citation type="submission" date="2017-03" db="EMBL/GenBank/DDBJ databases">
        <title>Complete genome sequence of Candidatus 'Thiodictyon syntrophicum' sp. nov. strain Cad16T, a photolithoautotroph purple sulfur bacterium isolated from an alpine meromictic lake.</title>
        <authorList>
            <person name="Luedin S.M."/>
            <person name="Pothier J.F."/>
            <person name="Danza F."/>
            <person name="Storelli N."/>
            <person name="Wittwer M."/>
            <person name="Tonolla M."/>
        </authorList>
    </citation>
    <scope>NUCLEOTIDE SEQUENCE [LARGE SCALE GENOMIC DNA]</scope>
    <source>
        <strain evidence="4 5">Cad16T</strain>
    </source>
</reference>
<dbReference type="EMBL" id="CP020370">
    <property type="protein sequence ID" value="AUB80823.1"/>
    <property type="molecule type" value="Genomic_DNA"/>
</dbReference>
<feature type="repeat" description="TPR" evidence="1">
    <location>
        <begin position="84"/>
        <end position="117"/>
    </location>
</feature>
<dbReference type="OrthoDB" id="9814042at2"/>
<evidence type="ECO:0000256" key="2">
    <source>
        <dbReference type="SAM" id="MobiDB-lite"/>
    </source>
</evidence>
<keyword evidence="3" id="KW-0732">Signal</keyword>
<dbReference type="PANTHER" id="PTHR12558:SF13">
    <property type="entry name" value="CELL DIVISION CYCLE PROTEIN 27 HOMOLOG"/>
    <property type="match status" value="1"/>
</dbReference>
<dbReference type="SMART" id="SM00028">
    <property type="entry name" value="TPR"/>
    <property type="match status" value="3"/>
</dbReference>
<evidence type="ECO:0000256" key="3">
    <source>
        <dbReference type="SAM" id="SignalP"/>
    </source>
</evidence>
<name>A0A2K8U5G6_9GAMM</name>
<gene>
    <name evidence="4" type="ORF">THSYN_07565</name>
</gene>
<dbReference type="Proteomes" id="UP000232638">
    <property type="component" value="Chromosome"/>
</dbReference>
<dbReference type="Gene3D" id="1.25.40.10">
    <property type="entry name" value="Tetratricopeptide repeat domain"/>
    <property type="match status" value="1"/>
</dbReference>
<accession>A0A2K8U5G6</accession>
<dbReference type="InterPro" id="IPR011990">
    <property type="entry name" value="TPR-like_helical_dom_sf"/>
</dbReference>
<evidence type="ECO:0000313" key="5">
    <source>
        <dbReference type="Proteomes" id="UP000232638"/>
    </source>
</evidence>
<feature type="compositionally biased region" description="Low complexity" evidence="2">
    <location>
        <begin position="261"/>
        <end position="271"/>
    </location>
</feature>
<feature type="signal peptide" evidence="3">
    <location>
        <begin position="1"/>
        <end position="25"/>
    </location>
</feature>
<sequence>MNHTAIPVTALVRVLALCALCLASASCSRHQARGTPSSIDVPNATENSPADLYIAIAAEYSRLGQTEAALKNAEKAIAADQRNSGGYYMLALIYQKIGETPLAEENFKRALELTPRSPELLDAYGSFFCTLRRYPEAQAQYAKALANPLYKTPWFSLTNAGNCAMSAGDAAAAETFYQRALTANPRYGPALYMLAAIELNRNDAKAARAYLRRYLDDYLRGVFTANADTYQALQLAIKTERKLGNVKGAETYEQVLRDQFPSESAAASAPSSGPPMSPSR</sequence>
<protein>
    <submittedName>
        <fullName evidence="4">Type IV pilus biogenesis/stability protein PilW</fullName>
    </submittedName>
</protein>
<evidence type="ECO:0000313" key="4">
    <source>
        <dbReference type="EMBL" id="AUB80823.1"/>
    </source>
</evidence>
<evidence type="ECO:0000256" key="1">
    <source>
        <dbReference type="PROSITE-ProRule" id="PRU00339"/>
    </source>
</evidence>
<keyword evidence="1" id="KW-0802">TPR repeat</keyword>
<dbReference type="NCBIfam" id="TIGR02521">
    <property type="entry name" value="type_IV_pilW"/>
    <property type="match status" value="1"/>
</dbReference>
<dbReference type="InterPro" id="IPR019734">
    <property type="entry name" value="TPR_rpt"/>
</dbReference>
<keyword evidence="5" id="KW-1185">Reference proteome</keyword>
<feature type="chain" id="PRO_5014694341" evidence="3">
    <location>
        <begin position="26"/>
        <end position="280"/>
    </location>
</feature>
<dbReference type="RefSeq" id="WP_100918610.1">
    <property type="nucleotide sequence ID" value="NZ_CP020370.1"/>
</dbReference>
<dbReference type="PROSITE" id="PS50005">
    <property type="entry name" value="TPR"/>
    <property type="match status" value="2"/>
</dbReference>